<accession>A0AAD7JZS0</accession>
<gene>
    <name evidence="2" type="ORF">B0H16DRAFT_1449949</name>
</gene>
<evidence type="ECO:0000313" key="3">
    <source>
        <dbReference type="Proteomes" id="UP001215598"/>
    </source>
</evidence>
<dbReference type="AlphaFoldDB" id="A0AAD7JZS0"/>
<comment type="caution">
    <text evidence="2">The sequence shown here is derived from an EMBL/GenBank/DDBJ whole genome shotgun (WGS) entry which is preliminary data.</text>
</comment>
<dbReference type="EMBL" id="JARKIB010000010">
    <property type="protein sequence ID" value="KAJ7775320.1"/>
    <property type="molecule type" value="Genomic_DNA"/>
</dbReference>
<proteinExistence type="predicted"/>
<protein>
    <submittedName>
        <fullName evidence="2">Uncharacterized protein</fullName>
    </submittedName>
</protein>
<feature type="compositionally biased region" description="Polar residues" evidence="1">
    <location>
        <begin position="15"/>
        <end position="29"/>
    </location>
</feature>
<keyword evidence="3" id="KW-1185">Reference proteome</keyword>
<dbReference type="Proteomes" id="UP001215598">
    <property type="component" value="Unassembled WGS sequence"/>
</dbReference>
<reference evidence="2" key="1">
    <citation type="submission" date="2023-03" db="EMBL/GenBank/DDBJ databases">
        <title>Massive genome expansion in bonnet fungi (Mycena s.s.) driven by repeated elements and novel gene families across ecological guilds.</title>
        <authorList>
            <consortium name="Lawrence Berkeley National Laboratory"/>
            <person name="Harder C.B."/>
            <person name="Miyauchi S."/>
            <person name="Viragh M."/>
            <person name="Kuo A."/>
            <person name="Thoen E."/>
            <person name="Andreopoulos B."/>
            <person name="Lu D."/>
            <person name="Skrede I."/>
            <person name="Drula E."/>
            <person name="Henrissat B."/>
            <person name="Morin E."/>
            <person name="Kohler A."/>
            <person name="Barry K."/>
            <person name="LaButti K."/>
            <person name="Morin E."/>
            <person name="Salamov A."/>
            <person name="Lipzen A."/>
            <person name="Mereny Z."/>
            <person name="Hegedus B."/>
            <person name="Baldrian P."/>
            <person name="Stursova M."/>
            <person name="Weitz H."/>
            <person name="Taylor A."/>
            <person name="Grigoriev I.V."/>
            <person name="Nagy L.G."/>
            <person name="Martin F."/>
            <person name="Kauserud H."/>
        </authorList>
    </citation>
    <scope>NUCLEOTIDE SEQUENCE</scope>
    <source>
        <strain evidence="2">CBHHK182m</strain>
    </source>
</reference>
<name>A0AAD7JZS0_9AGAR</name>
<sequence length="416" mass="46199">MTRQGGSEWVRTVSRRTLNPSHTMQTSHPNGIYEDGAHSVVLLAPRLPAAEQENMSWWSIDSEMWWWKKEKIVAVLGSHGPFSCFLPTAIVSCRPNPSTKPARTDYPGIRVQFSALVNALCRTVRRRANYWSVPGPTRHGSLLLSTLFSQRSFPLQARRRLSGSALSSYPGPAYSLHSTALVPVEILTTLRPPHHGNLGGAVLLNPLCVASTACDYKDSLGRGFANSGHSFIRRVHSFGALGHLTALPRIWNPPPVRMLPWSWGSELLLRACILFGAFSHASSQLVDWLKAPAPDDLEGLTPTQFCARKRICRESRLPTWVNLPVSQFRSPCSFPNDLPFQRFSVHSDAAHPGLARYFSDIRVRRDAAQSVPRMSPLVQRPQFGSSLNIDVLARPWIEGGCAATTRVLLTIPMFTI</sequence>
<evidence type="ECO:0000256" key="1">
    <source>
        <dbReference type="SAM" id="MobiDB-lite"/>
    </source>
</evidence>
<organism evidence="2 3">
    <name type="scientific">Mycena metata</name>
    <dbReference type="NCBI Taxonomy" id="1033252"/>
    <lineage>
        <taxon>Eukaryota</taxon>
        <taxon>Fungi</taxon>
        <taxon>Dikarya</taxon>
        <taxon>Basidiomycota</taxon>
        <taxon>Agaricomycotina</taxon>
        <taxon>Agaricomycetes</taxon>
        <taxon>Agaricomycetidae</taxon>
        <taxon>Agaricales</taxon>
        <taxon>Marasmiineae</taxon>
        <taxon>Mycenaceae</taxon>
        <taxon>Mycena</taxon>
    </lineage>
</organism>
<evidence type="ECO:0000313" key="2">
    <source>
        <dbReference type="EMBL" id="KAJ7775320.1"/>
    </source>
</evidence>
<feature type="region of interest" description="Disordered" evidence="1">
    <location>
        <begin position="1"/>
        <end position="32"/>
    </location>
</feature>